<dbReference type="EMBL" id="JACEFF010000417">
    <property type="protein sequence ID" value="KAH9638138.1"/>
    <property type="molecule type" value="Genomic_DNA"/>
</dbReference>
<keyword evidence="10" id="KW-1133">Transmembrane helix</keyword>
<evidence type="ECO:0000256" key="5">
    <source>
        <dbReference type="ARBA" id="ARBA00022692"/>
    </source>
</evidence>
<evidence type="ECO:0000256" key="7">
    <source>
        <dbReference type="ARBA" id="ARBA00022741"/>
    </source>
</evidence>
<evidence type="ECO:0000256" key="15">
    <source>
        <dbReference type="ARBA" id="ARBA00023180"/>
    </source>
</evidence>
<keyword evidence="6" id="KW-0732">Signal</keyword>
<evidence type="ECO:0000313" key="18">
    <source>
        <dbReference type="Proteomes" id="UP000814243"/>
    </source>
</evidence>
<evidence type="ECO:0000259" key="16">
    <source>
        <dbReference type="PROSITE" id="PS50060"/>
    </source>
</evidence>
<dbReference type="Pfam" id="PF00629">
    <property type="entry name" value="MAM"/>
    <property type="match status" value="1"/>
</dbReference>
<dbReference type="InterPro" id="IPR013320">
    <property type="entry name" value="ConA-like_dom_sf"/>
</dbReference>
<keyword evidence="3" id="KW-1003">Cell membrane</keyword>
<keyword evidence="13" id="KW-1015">Disulfide bond</keyword>
<evidence type="ECO:0000256" key="2">
    <source>
        <dbReference type="ARBA" id="ARBA00011902"/>
    </source>
</evidence>
<name>A0A922MK61_SPOEX</name>
<comment type="subcellular location">
    <subcellularLocation>
        <location evidence="1">Cell membrane</location>
        <topology evidence="1">Single-pass type I membrane protein</topology>
    </subcellularLocation>
</comment>
<comment type="caution">
    <text evidence="17">The sequence shown here is derived from an EMBL/GenBank/DDBJ whole genome shotgun (WGS) entry which is preliminary data.</text>
</comment>
<dbReference type="InterPro" id="IPR055163">
    <property type="entry name" value="ALK/LTK-like_GRD"/>
</dbReference>
<evidence type="ECO:0000256" key="12">
    <source>
        <dbReference type="ARBA" id="ARBA00023137"/>
    </source>
</evidence>
<dbReference type="SUPFAM" id="SSF49899">
    <property type="entry name" value="Concanavalin A-like lectins/glucanases"/>
    <property type="match status" value="1"/>
</dbReference>
<keyword evidence="14" id="KW-0675">Receptor</keyword>
<evidence type="ECO:0000256" key="13">
    <source>
        <dbReference type="ARBA" id="ARBA00023157"/>
    </source>
</evidence>
<evidence type="ECO:0000256" key="6">
    <source>
        <dbReference type="ARBA" id="ARBA00022729"/>
    </source>
</evidence>
<dbReference type="EC" id="2.7.10.1" evidence="2"/>
<dbReference type="GO" id="GO:0004714">
    <property type="term" value="F:transmembrane receptor protein tyrosine kinase activity"/>
    <property type="evidence" value="ECO:0007669"/>
    <property type="project" value="UniProtKB-EC"/>
</dbReference>
<dbReference type="PROSITE" id="PS50060">
    <property type="entry name" value="MAM_2"/>
    <property type="match status" value="1"/>
</dbReference>
<dbReference type="GO" id="GO:0005524">
    <property type="term" value="F:ATP binding"/>
    <property type="evidence" value="ECO:0007669"/>
    <property type="project" value="UniProtKB-KW"/>
</dbReference>
<keyword evidence="8" id="KW-0418">Kinase</keyword>
<keyword evidence="5" id="KW-0812">Transmembrane</keyword>
<dbReference type="FunFam" id="2.60.120.200:FF:000193">
    <property type="entry name" value="Tyrosine-protein kinase receptor"/>
    <property type="match status" value="1"/>
</dbReference>
<reference evidence="17" key="1">
    <citation type="journal article" date="2021" name="G3 (Bethesda)">
        <title>Genome and transcriptome analysis of the beet armyworm Spodoptera exigua reveals targets for pest control. .</title>
        <authorList>
            <person name="Simon S."/>
            <person name="Breeschoten T."/>
            <person name="Jansen H.J."/>
            <person name="Dirks R.P."/>
            <person name="Schranz M.E."/>
            <person name="Ros V.I.D."/>
        </authorList>
    </citation>
    <scope>NUCLEOTIDE SEQUENCE</scope>
    <source>
        <strain evidence="17">TB_SE_WUR_2020</strain>
    </source>
</reference>
<accession>A0A922MK61</accession>
<evidence type="ECO:0000256" key="10">
    <source>
        <dbReference type="ARBA" id="ARBA00022989"/>
    </source>
</evidence>
<sequence length="276" mass="30574">MNVTGPNKEKADFASTAVMRTVIFNPPPKVHGNITSRYYNCCMIRFYYQQNGRNYGSLSVNVVELTNRGNITTSVWFSTKDKGENWYRASIFLPNVTRRYFLEFKTRMGMRIYSDSAIDDFSMAPECFGLNMDPAELGDYNYYDPSFEEKTTPHPAFADKPCKLIATGASGGLGSAWAGVSHAAAVRALVELHKSERVYILVGQQGINACKKTLSAQEGHHECSRRTSNETSQVFTSKTHEVRNTHVSDGGGGGGGATYVFLVREVFISADSKSHV</sequence>
<evidence type="ECO:0000256" key="1">
    <source>
        <dbReference type="ARBA" id="ARBA00004251"/>
    </source>
</evidence>
<keyword evidence="4" id="KW-0808">Transferase</keyword>
<protein>
    <recommendedName>
        <fullName evidence="2">receptor protein-tyrosine kinase</fullName>
        <ecNumber evidence="2">2.7.10.1</ecNumber>
    </recommendedName>
</protein>
<keyword evidence="9" id="KW-0067">ATP-binding</keyword>
<keyword evidence="7" id="KW-0547">Nucleotide-binding</keyword>
<dbReference type="AlphaFoldDB" id="A0A922MK61"/>
<feature type="domain" description="MAM" evidence="16">
    <location>
        <begin position="42"/>
        <end position="129"/>
    </location>
</feature>
<keyword evidence="11" id="KW-0472">Membrane</keyword>
<gene>
    <name evidence="17" type="ORF">HF086_014317</name>
</gene>
<evidence type="ECO:0000256" key="3">
    <source>
        <dbReference type="ARBA" id="ARBA00022475"/>
    </source>
</evidence>
<dbReference type="Proteomes" id="UP000814243">
    <property type="component" value="Unassembled WGS sequence"/>
</dbReference>
<dbReference type="InterPro" id="IPR000998">
    <property type="entry name" value="MAM_dom"/>
</dbReference>
<evidence type="ECO:0000256" key="4">
    <source>
        <dbReference type="ARBA" id="ARBA00022679"/>
    </source>
</evidence>
<evidence type="ECO:0000256" key="8">
    <source>
        <dbReference type="ARBA" id="ARBA00022777"/>
    </source>
</evidence>
<evidence type="ECO:0000313" key="17">
    <source>
        <dbReference type="EMBL" id="KAH9638138.1"/>
    </source>
</evidence>
<keyword evidence="15" id="KW-0325">Glycoprotein</keyword>
<evidence type="ECO:0000256" key="9">
    <source>
        <dbReference type="ARBA" id="ARBA00022840"/>
    </source>
</evidence>
<dbReference type="Pfam" id="PF12810">
    <property type="entry name" value="ALK_LTK_GRD"/>
    <property type="match status" value="1"/>
</dbReference>
<keyword evidence="12" id="KW-0829">Tyrosine-protein kinase</keyword>
<proteinExistence type="predicted"/>
<evidence type="ECO:0000256" key="11">
    <source>
        <dbReference type="ARBA" id="ARBA00023136"/>
    </source>
</evidence>
<organism evidence="17 18">
    <name type="scientific">Spodoptera exigua</name>
    <name type="common">Beet armyworm</name>
    <name type="synonym">Noctua fulgens</name>
    <dbReference type="NCBI Taxonomy" id="7107"/>
    <lineage>
        <taxon>Eukaryota</taxon>
        <taxon>Metazoa</taxon>
        <taxon>Ecdysozoa</taxon>
        <taxon>Arthropoda</taxon>
        <taxon>Hexapoda</taxon>
        <taxon>Insecta</taxon>
        <taxon>Pterygota</taxon>
        <taxon>Neoptera</taxon>
        <taxon>Endopterygota</taxon>
        <taxon>Lepidoptera</taxon>
        <taxon>Glossata</taxon>
        <taxon>Ditrysia</taxon>
        <taxon>Noctuoidea</taxon>
        <taxon>Noctuidae</taxon>
        <taxon>Amphipyrinae</taxon>
        <taxon>Spodoptera</taxon>
    </lineage>
</organism>
<evidence type="ECO:0000256" key="14">
    <source>
        <dbReference type="ARBA" id="ARBA00023170"/>
    </source>
</evidence>
<dbReference type="Gene3D" id="2.60.120.200">
    <property type="match status" value="1"/>
</dbReference>
<dbReference type="GO" id="GO:0005886">
    <property type="term" value="C:plasma membrane"/>
    <property type="evidence" value="ECO:0007669"/>
    <property type="project" value="UniProtKB-SubCell"/>
</dbReference>